<keyword evidence="2" id="KW-1003">Cell membrane</keyword>
<evidence type="ECO:0000313" key="9">
    <source>
        <dbReference type="Proteomes" id="UP001451782"/>
    </source>
</evidence>
<dbReference type="EMBL" id="CP151762">
    <property type="protein sequence ID" value="WZU65158.1"/>
    <property type="molecule type" value="Genomic_DNA"/>
</dbReference>
<dbReference type="PANTHER" id="PTHR32309:SF32">
    <property type="entry name" value="TYROSINE-PROTEIN KINASE ETK-RELATED"/>
    <property type="match status" value="1"/>
</dbReference>
<feature type="transmembrane region" description="Helical" evidence="6">
    <location>
        <begin position="31"/>
        <end position="49"/>
    </location>
</feature>
<comment type="subcellular location">
    <subcellularLocation>
        <location evidence="1">Cell membrane</location>
        <topology evidence="1">Multi-pass membrane protein</topology>
    </subcellularLocation>
</comment>
<accession>A0AAN0M5T4</accession>
<sequence>MTDQLQTRRDTIEDDEIDLLQLFVQIWAGKFTIIAFALFGALAGLFYIFNTPPIYQADSLLQLEEKAGQLGLPEGLADLSGDSPRAVTEIEIIRSRMVVGRAVSRLNLDWSATPLQAPLVGHLLATQDIPLPDWGILAKYARPGDAIRLDLLDVPAVWLGEEIRLTAGGGALCSNLAEWTGIAGAGG</sequence>
<dbReference type="GO" id="GO:0004713">
    <property type="term" value="F:protein tyrosine kinase activity"/>
    <property type="evidence" value="ECO:0007669"/>
    <property type="project" value="TreeGrafter"/>
</dbReference>
<gene>
    <name evidence="8" type="ORF">AABB28_07820</name>
</gene>
<dbReference type="InterPro" id="IPR003856">
    <property type="entry name" value="LPS_length_determ_N"/>
</dbReference>
<keyword evidence="9" id="KW-1185">Reference proteome</keyword>
<dbReference type="GO" id="GO:0005886">
    <property type="term" value="C:plasma membrane"/>
    <property type="evidence" value="ECO:0007669"/>
    <property type="project" value="UniProtKB-SubCell"/>
</dbReference>
<organism evidence="8 9">
    <name type="scientific">Yoonia algicola</name>
    <dbReference type="NCBI Taxonomy" id="3137368"/>
    <lineage>
        <taxon>Bacteria</taxon>
        <taxon>Pseudomonadati</taxon>
        <taxon>Pseudomonadota</taxon>
        <taxon>Alphaproteobacteria</taxon>
        <taxon>Rhodobacterales</taxon>
        <taxon>Paracoccaceae</taxon>
        <taxon>Yoonia</taxon>
    </lineage>
</organism>
<dbReference type="InterPro" id="IPR050445">
    <property type="entry name" value="Bact_polysacc_biosynth/exp"/>
</dbReference>
<dbReference type="PANTHER" id="PTHR32309">
    <property type="entry name" value="TYROSINE-PROTEIN KINASE"/>
    <property type="match status" value="1"/>
</dbReference>
<keyword evidence="5 6" id="KW-0472">Membrane</keyword>
<evidence type="ECO:0000256" key="1">
    <source>
        <dbReference type="ARBA" id="ARBA00004651"/>
    </source>
</evidence>
<protein>
    <submittedName>
        <fullName evidence="8">Wzz/FepE/Etk N-terminal domain-containing protein</fullName>
    </submittedName>
</protein>
<feature type="domain" description="Polysaccharide chain length determinant N-terminal" evidence="7">
    <location>
        <begin position="15"/>
        <end position="105"/>
    </location>
</feature>
<dbReference type="Proteomes" id="UP001451782">
    <property type="component" value="Chromosome"/>
</dbReference>
<evidence type="ECO:0000259" key="7">
    <source>
        <dbReference type="Pfam" id="PF02706"/>
    </source>
</evidence>
<name>A0AAN0M5T4_9RHOB</name>
<dbReference type="Pfam" id="PF02706">
    <property type="entry name" value="Wzz"/>
    <property type="match status" value="1"/>
</dbReference>
<evidence type="ECO:0000313" key="8">
    <source>
        <dbReference type="EMBL" id="WZU65158.1"/>
    </source>
</evidence>
<evidence type="ECO:0000256" key="4">
    <source>
        <dbReference type="ARBA" id="ARBA00022989"/>
    </source>
</evidence>
<proteinExistence type="predicted"/>
<reference evidence="8 9" key="1">
    <citation type="submission" date="2024-04" db="EMBL/GenBank/DDBJ databases">
        <title>Phylogenomic analyses of a clade within the roseobacter group suggest taxonomic reassignments of species of the genera Aestuariivita, Citreicella, Loktanella, Nautella, Pelagibaca, Ruegeria, Thalassobius, Thiobacimonas and Tropicibacter, and the proposal o.</title>
        <authorList>
            <person name="Jeon C.O."/>
        </authorList>
    </citation>
    <scope>NUCLEOTIDE SEQUENCE [LARGE SCALE GENOMIC DNA]</scope>
    <source>
        <strain evidence="8 9">G8-12</strain>
    </source>
</reference>
<evidence type="ECO:0000256" key="3">
    <source>
        <dbReference type="ARBA" id="ARBA00022692"/>
    </source>
</evidence>
<keyword evidence="4 6" id="KW-1133">Transmembrane helix</keyword>
<evidence type="ECO:0000256" key="2">
    <source>
        <dbReference type="ARBA" id="ARBA00022475"/>
    </source>
</evidence>
<keyword evidence="3 6" id="KW-0812">Transmembrane</keyword>
<evidence type="ECO:0000256" key="6">
    <source>
        <dbReference type="SAM" id="Phobius"/>
    </source>
</evidence>
<dbReference type="KEGG" id="yag:AABB28_07820"/>
<evidence type="ECO:0000256" key="5">
    <source>
        <dbReference type="ARBA" id="ARBA00023136"/>
    </source>
</evidence>
<dbReference type="Pfam" id="PF23607">
    <property type="entry name" value="WZC_N"/>
    <property type="match status" value="1"/>
</dbReference>
<dbReference type="AlphaFoldDB" id="A0AAN0M5T4"/>